<gene>
    <name evidence="5" type="ORF">U9M48_013890</name>
</gene>
<dbReference type="Proteomes" id="UP001341281">
    <property type="component" value="Chromosome 03"/>
</dbReference>
<accession>A0AAQ3WK57</accession>
<feature type="compositionally biased region" description="Polar residues" evidence="3">
    <location>
        <begin position="695"/>
        <end position="704"/>
    </location>
</feature>
<feature type="domain" description="Mediator of RNA polymerase II transcription subunit 25 von Willebrand factor type A" evidence="4">
    <location>
        <begin position="78"/>
        <end position="231"/>
    </location>
</feature>
<evidence type="ECO:0000313" key="6">
    <source>
        <dbReference type="Proteomes" id="UP001341281"/>
    </source>
</evidence>
<dbReference type="InterPro" id="IPR021419">
    <property type="entry name" value="Mediator_Med25_VWA"/>
</dbReference>
<dbReference type="PANTHER" id="PTHR12433:SF11">
    <property type="entry name" value="MEDIATOR OF RNA POLYMERASE II TRANSCRIPTION SUBUNIT 25"/>
    <property type="match status" value="1"/>
</dbReference>
<evidence type="ECO:0000256" key="2">
    <source>
        <dbReference type="ARBA" id="ARBA00019694"/>
    </source>
</evidence>
<dbReference type="GO" id="GO:0016592">
    <property type="term" value="C:mediator complex"/>
    <property type="evidence" value="ECO:0007669"/>
    <property type="project" value="TreeGrafter"/>
</dbReference>
<dbReference type="Pfam" id="PF11265">
    <property type="entry name" value="Med25_VWA"/>
    <property type="match status" value="1"/>
</dbReference>
<evidence type="ECO:0000313" key="5">
    <source>
        <dbReference type="EMBL" id="WVZ64361.1"/>
    </source>
</evidence>
<proteinExistence type="inferred from homology"/>
<evidence type="ECO:0000256" key="1">
    <source>
        <dbReference type="ARBA" id="ARBA00009102"/>
    </source>
</evidence>
<evidence type="ECO:0000259" key="4">
    <source>
        <dbReference type="Pfam" id="PF11265"/>
    </source>
</evidence>
<sequence length="1065" mass="108696">MAAVERQLVVAVEGTAALGPYWSTIVADYVEKIVRGKGQSPGVFAVSIAGSYQNSNLWRNFCATELPGQKLAGAPPELALVVFHTHGPYSAFGVQRSGWTKDTDAFLSWLSGISFSGGGFSEASTCEGFAEALTILPGSPNTTTQSHQNHEAQKHCILVTASNPYPLPTPVYRLPTQSADHKENIESSKEPSIADAETVAKSFAQGKRNPQAADPSVDHAKNPHFLVLLSENFMEARTALSRPLHGNLAPNQTITKMDTAPAVTMSGPTSNANSSVNGPMIGRQSVGVGGISTATVKVEPATIPPMVSAPTFSHITPISNMASQGISALQTSSPSLISQEANVANDSVQEHKPIINPVQQPVRPGGHGSLLNNLSQVRLMNSTSLRGGATSMGLPNIGTTPIQVHMSNMISSGMTSTPSVISSMSGPGQPIAAQQMVQSTALGSFGSNTSTVSGNSNEAVSSSLPNIQSSMGMGQSVQPVAQGGLMAGSQLGQGGIGANQNVMGGLGSTAISSAPAMMPTPGMARQTGVNSIGVTNNSAMNMPIGQHPNGQQAPPKYVKIWEGTLSGQRQGQPVFICKLEQRWMPATLSVQKRTPGPRQPLALSFRVDRPKVETSARPFLLPTTPSPPRGRRRPGTRPTPPRPADGAGPARGRHLPALRDLAPLGARLRPGLAPRDDRHPPPVSTSSRPAPVSPTAPSCASPSRNRAPYPAALSSCAAHGGLLGCSLALRCPWHRPSGGSEDGSLATVPPPWDAPLLLIIRHAACLCCRGANLRLAADWPETMQIVRLIAQEHMNNKQYVGKADFLVFRTLNQHGFLGQLQEKKLISINSATTNAAAAAAAAAAATATTVTAAARPSTSAAADATPATAAVADAADATTAVADAADATTAVADAADATPAVADAADATAADTDAADAAAAIDVAAAAAAPDAADAASAAAADATDATSPAAASADATNAKPATPAATADATDATPPAADATPAADANAASTATDAANAAPAAAPDGGHRNGAAVHAGPQSGSEDDAREDCAAGARQHAWGRLPILKHIVSAGHHQMTKDVTLYRP</sequence>
<feature type="compositionally biased region" description="Low complexity" evidence="3">
    <location>
        <begin position="949"/>
        <end position="1005"/>
    </location>
</feature>
<feature type="region of interest" description="Disordered" evidence="3">
    <location>
        <begin position="949"/>
        <end position="1032"/>
    </location>
</feature>
<dbReference type="GO" id="GO:0005667">
    <property type="term" value="C:transcription regulator complex"/>
    <property type="evidence" value="ECO:0007669"/>
    <property type="project" value="TreeGrafter"/>
</dbReference>
<evidence type="ECO:0000256" key="3">
    <source>
        <dbReference type="SAM" id="MobiDB-lite"/>
    </source>
</evidence>
<dbReference type="EMBL" id="CP144747">
    <property type="protein sequence ID" value="WVZ64361.1"/>
    <property type="molecule type" value="Genomic_DNA"/>
</dbReference>
<name>A0AAQ3WK57_PASNO</name>
<reference evidence="5 6" key="1">
    <citation type="submission" date="2024-02" db="EMBL/GenBank/DDBJ databases">
        <title>High-quality chromosome-scale genome assembly of Pensacola bahiagrass (Paspalum notatum Flugge var. saurae).</title>
        <authorList>
            <person name="Vega J.M."/>
            <person name="Podio M."/>
            <person name="Orjuela J."/>
            <person name="Siena L.A."/>
            <person name="Pessino S.C."/>
            <person name="Combes M.C."/>
            <person name="Mariac C."/>
            <person name="Albertini E."/>
            <person name="Pupilli F."/>
            <person name="Ortiz J.P.A."/>
            <person name="Leblanc O."/>
        </authorList>
    </citation>
    <scope>NUCLEOTIDE SEQUENCE [LARGE SCALE GENOMIC DNA]</scope>
    <source>
        <strain evidence="5">R1</strain>
        <tissue evidence="5">Leaf</tissue>
    </source>
</reference>
<protein>
    <recommendedName>
        <fullName evidence="2">Mediator of RNA polymerase II transcription subunit 25</fullName>
    </recommendedName>
</protein>
<feature type="region of interest" description="Disordered" evidence="3">
    <location>
        <begin position="588"/>
        <end position="704"/>
    </location>
</feature>
<organism evidence="5 6">
    <name type="scientific">Paspalum notatum var. saurae</name>
    <dbReference type="NCBI Taxonomy" id="547442"/>
    <lineage>
        <taxon>Eukaryota</taxon>
        <taxon>Viridiplantae</taxon>
        <taxon>Streptophyta</taxon>
        <taxon>Embryophyta</taxon>
        <taxon>Tracheophyta</taxon>
        <taxon>Spermatophyta</taxon>
        <taxon>Magnoliopsida</taxon>
        <taxon>Liliopsida</taxon>
        <taxon>Poales</taxon>
        <taxon>Poaceae</taxon>
        <taxon>PACMAD clade</taxon>
        <taxon>Panicoideae</taxon>
        <taxon>Andropogonodae</taxon>
        <taxon>Paspaleae</taxon>
        <taxon>Paspalinae</taxon>
        <taxon>Paspalum</taxon>
    </lineage>
</organism>
<dbReference type="AlphaFoldDB" id="A0AAQ3WK57"/>
<keyword evidence="6" id="KW-1185">Reference proteome</keyword>
<dbReference type="GO" id="GO:0045944">
    <property type="term" value="P:positive regulation of transcription by RNA polymerase II"/>
    <property type="evidence" value="ECO:0007669"/>
    <property type="project" value="TreeGrafter"/>
</dbReference>
<dbReference type="PANTHER" id="PTHR12433">
    <property type="entry name" value="MEDIATOR OF RNA POLYMERASE II TRANSCRIPTION SUBUNIT 25"/>
    <property type="match status" value="1"/>
</dbReference>
<comment type="similarity">
    <text evidence="1">Belongs to the Mediator complex subunit 25 family.</text>
</comment>